<feature type="compositionally biased region" description="Low complexity" evidence="4">
    <location>
        <begin position="915"/>
        <end position="935"/>
    </location>
</feature>
<dbReference type="PANTHER" id="PTHR35889">
    <property type="entry name" value="CYCLOINULO-OLIGOSACCHARIDE FRUCTANOTRANSFERASE-RELATED"/>
    <property type="match status" value="1"/>
</dbReference>
<dbReference type="GO" id="GO:0046872">
    <property type="term" value="F:metal ion binding"/>
    <property type="evidence" value="ECO:0007669"/>
    <property type="project" value="UniProtKB-KW"/>
</dbReference>
<evidence type="ECO:0000256" key="2">
    <source>
        <dbReference type="ARBA" id="ARBA00023004"/>
    </source>
</evidence>
<evidence type="ECO:0000256" key="3">
    <source>
        <dbReference type="PROSITE-ProRule" id="PRU00433"/>
    </source>
</evidence>
<accession>A0A5R8KCW6</accession>
<dbReference type="Pfam" id="PF09990">
    <property type="entry name" value="DUF2231"/>
    <property type="match status" value="1"/>
</dbReference>
<dbReference type="InterPro" id="IPR001611">
    <property type="entry name" value="Leu-rich_rpt"/>
</dbReference>
<dbReference type="SMART" id="SM00367">
    <property type="entry name" value="LRR_CC"/>
    <property type="match status" value="3"/>
</dbReference>
<feature type="compositionally biased region" description="Low complexity" evidence="4">
    <location>
        <begin position="21"/>
        <end position="35"/>
    </location>
</feature>
<dbReference type="GO" id="GO:0009055">
    <property type="term" value="F:electron transfer activity"/>
    <property type="evidence" value="ECO:0007669"/>
    <property type="project" value="InterPro"/>
</dbReference>
<dbReference type="Pfam" id="PF13516">
    <property type="entry name" value="LRR_6"/>
    <property type="match status" value="2"/>
</dbReference>
<feature type="domain" description="Cytochrome c" evidence="6">
    <location>
        <begin position="582"/>
        <end position="741"/>
    </location>
</feature>
<keyword evidence="2 3" id="KW-0408">Iron</keyword>
<dbReference type="InterPro" id="IPR009056">
    <property type="entry name" value="Cyt_c-like_dom"/>
</dbReference>
<dbReference type="SMART" id="SM00368">
    <property type="entry name" value="LRR_RI"/>
    <property type="match status" value="4"/>
</dbReference>
<feature type="transmembrane region" description="Helical" evidence="5">
    <location>
        <begin position="162"/>
        <end position="182"/>
    </location>
</feature>
<feature type="transmembrane region" description="Helical" evidence="5">
    <location>
        <begin position="129"/>
        <end position="150"/>
    </location>
</feature>
<feature type="region of interest" description="Disordered" evidence="4">
    <location>
        <begin position="901"/>
        <end position="1009"/>
    </location>
</feature>
<keyword evidence="1 3" id="KW-0479">Metal-binding</keyword>
<evidence type="ECO:0000256" key="5">
    <source>
        <dbReference type="SAM" id="Phobius"/>
    </source>
</evidence>
<feature type="transmembrane region" description="Helical" evidence="5">
    <location>
        <begin position="194"/>
        <end position="214"/>
    </location>
</feature>
<dbReference type="SUPFAM" id="SSF52047">
    <property type="entry name" value="RNI-like"/>
    <property type="match status" value="1"/>
</dbReference>
<organism evidence="7 8">
    <name type="scientific">Phragmitibacter flavus</name>
    <dbReference type="NCBI Taxonomy" id="2576071"/>
    <lineage>
        <taxon>Bacteria</taxon>
        <taxon>Pseudomonadati</taxon>
        <taxon>Verrucomicrobiota</taxon>
        <taxon>Verrucomicrobiia</taxon>
        <taxon>Verrucomicrobiales</taxon>
        <taxon>Verrucomicrobiaceae</taxon>
        <taxon>Phragmitibacter</taxon>
    </lineage>
</organism>
<reference evidence="7 8" key="1">
    <citation type="submission" date="2019-05" db="EMBL/GenBank/DDBJ databases">
        <title>Verrucobacter flavum gen. nov., sp. nov. a new member of the family Verrucomicrobiaceae.</title>
        <authorList>
            <person name="Szuroczki S."/>
            <person name="Abbaszade G."/>
            <person name="Szabo A."/>
            <person name="Felfoldi T."/>
            <person name="Schumann P."/>
            <person name="Boka K."/>
            <person name="Keki Z."/>
            <person name="Toumi M."/>
            <person name="Toth E."/>
        </authorList>
    </citation>
    <scope>NUCLEOTIDE SEQUENCE [LARGE SCALE GENOMIC DNA]</scope>
    <source>
        <strain evidence="7 8">MG-N-17</strain>
    </source>
</reference>
<dbReference type="InterPro" id="IPR019251">
    <property type="entry name" value="DUF2231_TM"/>
</dbReference>
<feature type="transmembrane region" description="Helical" evidence="5">
    <location>
        <begin position="52"/>
        <end position="71"/>
    </location>
</feature>
<dbReference type="AlphaFoldDB" id="A0A5R8KCW6"/>
<dbReference type="PANTHER" id="PTHR35889:SF3">
    <property type="entry name" value="F-BOX DOMAIN-CONTAINING PROTEIN"/>
    <property type="match status" value="1"/>
</dbReference>
<dbReference type="InterPro" id="IPR006553">
    <property type="entry name" value="Leu-rich_rpt_Cys-con_subtyp"/>
</dbReference>
<dbReference type="EMBL" id="VAUV01000009">
    <property type="protein sequence ID" value="TLD70152.1"/>
    <property type="molecule type" value="Genomic_DNA"/>
</dbReference>
<protein>
    <recommendedName>
        <fullName evidence="6">Cytochrome c domain-containing protein</fullName>
    </recommendedName>
</protein>
<evidence type="ECO:0000259" key="6">
    <source>
        <dbReference type="PROSITE" id="PS51007"/>
    </source>
</evidence>
<keyword evidence="8" id="KW-1185">Reference proteome</keyword>
<keyword evidence="3" id="KW-0349">Heme</keyword>
<evidence type="ECO:0000313" key="8">
    <source>
        <dbReference type="Proteomes" id="UP000306196"/>
    </source>
</evidence>
<feature type="transmembrane region" description="Helical" evidence="5">
    <location>
        <begin position="96"/>
        <end position="117"/>
    </location>
</feature>
<name>A0A5R8KCW6_9BACT</name>
<feature type="compositionally biased region" description="Pro residues" evidence="4">
    <location>
        <begin position="953"/>
        <end position="985"/>
    </location>
</feature>
<evidence type="ECO:0000313" key="7">
    <source>
        <dbReference type="EMBL" id="TLD70152.1"/>
    </source>
</evidence>
<feature type="region of interest" description="Disordered" evidence="4">
    <location>
        <begin position="1"/>
        <end position="35"/>
    </location>
</feature>
<dbReference type="Proteomes" id="UP000306196">
    <property type="component" value="Unassembled WGS sequence"/>
</dbReference>
<gene>
    <name evidence="7" type="ORF">FEM03_13235</name>
</gene>
<evidence type="ECO:0000256" key="1">
    <source>
        <dbReference type="ARBA" id="ARBA00022723"/>
    </source>
</evidence>
<keyword evidence="5" id="KW-1133">Transmembrane helix</keyword>
<dbReference type="InterPro" id="IPR032675">
    <property type="entry name" value="LRR_dom_sf"/>
</dbReference>
<dbReference type="Gene3D" id="3.80.10.10">
    <property type="entry name" value="Ribonuclease Inhibitor"/>
    <property type="match status" value="2"/>
</dbReference>
<dbReference type="PROSITE" id="PS51007">
    <property type="entry name" value="CYTC"/>
    <property type="match status" value="2"/>
</dbReference>
<proteinExistence type="predicted"/>
<evidence type="ECO:0000256" key="4">
    <source>
        <dbReference type="SAM" id="MobiDB-lite"/>
    </source>
</evidence>
<feature type="domain" description="Cytochrome c" evidence="6">
    <location>
        <begin position="297"/>
        <end position="397"/>
    </location>
</feature>
<sequence length="1009" mass="104947">MNKPVVSGRSYGSSTQPVDFSSPMSASATSVPSPAPARSEYSEAVERHHSPFAWTSFILLTTLFIVAMLFFPPFQGAANEQATPAWALFFGRFHPIAVHLPVGVLLMVAIMEVFVFVRGKAGGEALRAGQTFALGFGVFGAILAVVFGVVRSREGGFGSPTFQAHELLGVATGVGALLTFFFKVISDGTGRLTSVYRLLLLVTVAIMSVGGHFGGNLTHGSNYLVKHATPEIRNGMLYAESLVLSRFKAPEEPKTVAPGVAATTPTPTGLPPVIEPPSTAVGASPTPPAGTTAAVVADAKTGGTVYATLIAPIMAEKCNSCHDDDKSKGELRLDTHEMIMLGGGSGDNVVPGDPVASLMVERMKLPLDDDDRMPPSDEPQTTDEEVALIEWWVKQGASKDLLVIEAQIPAELNSLVEKMGVKAQGGSSGSTPPVLLAAAQGPAEATLAIAEAMKNVNGSGAILTPEQVSPAQLRFSALNIADQFDDAKMAQLSPIAEHLTMVDLSKTKITDASVAVLAKMKNLRELNLKDTKVTQAAAESLKKTNAKLVITANWSPTPAPAPAPAPKVAAAPIPAGGTGPGAGAMADAPVFNQVILPILQAKCISCHGEEKGRGKLRMHTFADLMKGGSDGETTVIAGNLKDSLMVVRAELPEDDDERMPPIDEPQLTKEEMALLKWWVEQGASETVTLAAIKKTPEIEEYLKAYAKAKPAAPKAVVEKPKPKELTEDEKKKIAVVSAKMTALSATFMPVSLETPGQMRFAAVNAADKFGDKEMAELAPIGLTVVWADFARTKITDAGLAYVAGMDNLERLHLENTGITDEGLSHLGRLTKLEYLNLYGTKVTDAGLAKLANNKGLKKLFVWQTGVTPAGAKKLEEVIPGLVVNVGLTEADVAKLIEAAKPPAPPAAAPAPTPAPAAAAKPATAAPKPAATATPAAPKPAEAPKPKPADAAPKPTPTPAPAPTATPKPADKPAPAPAPSTPPAAKPQPSEAEKPAPAPTPAAPAAAAQA</sequence>
<dbReference type="GO" id="GO:0020037">
    <property type="term" value="F:heme binding"/>
    <property type="evidence" value="ECO:0007669"/>
    <property type="project" value="InterPro"/>
</dbReference>
<feature type="compositionally biased region" description="Polar residues" evidence="4">
    <location>
        <begin position="10"/>
        <end position="19"/>
    </location>
</feature>
<dbReference type="Pfam" id="PF07635">
    <property type="entry name" value="PSCyt1"/>
    <property type="match status" value="2"/>
</dbReference>
<dbReference type="InterPro" id="IPR011429">
    <property type="entry name" value="Cyt_c_Planctomycete-type"/>
</dbReference>
<keyword evidence="5" id="KW-0812">Transmembrane</keyword>
<comment type="caution">
    <text evidence="7">The sequence shown here is derived from an EMBL/GenBank/DDBJ whole genome shotgun (WGS) entry which is preliminary data.</text>
</comment>
<feature type="compositionally biased region" description="Pro residues" evidence="4">
    <location>
        <begin position="901"/>
        <end position="914"/>
    </location>
</feature>
<keyword evidence="5" id="KW-0472">Membrane</keyword>